<evidence type="ECO:0000259" key="5">
    <source>
        <dbReference type="Pfam" id="PF20209"/>
    </source>
</evidence>
<name>A0A4Q1BVM3_TREME</name>
<dbReference type="EC" id="5.6.2.3" evidence="1"/>
<feature type="domain" description="DUF6570" evidence="5">
    <location>
        <begin position="79"/>
        <end position="203"/>
    </location>
</feature>
<comment type="caution">
    <text evidence="6">The sequence shown here is derived from an EMBL/GenBank/DDBJ whole genome shotgun (WGS) entry which is preliminary data.</text>
</comment>
<dbReference type="STRING" id="5217.A0A4Q1BVM3"/>
<gene>
    <name evidence="6" type="ORF">M231_00515</name>
</gene>
<keyword evidence="1" id="KW-0378">Hydrolase</keyword>
<evidence type="ECO:0000313" key="6">
    <source>
        <dbReference type="EMBL" id="RXK42158.1"/>
    </source>
</evidence>
<dbReference type="InterPro" id="IPR010285">
    <property type="entry name" value="DNA_helicase_pif1-like_DEAD"/>
</dbReference>
<evidence type="ECO:0000259" key="3">
    <source>
        <dbReference type="Pfam" id="PF05970"/>
    </source>
</evidence>
<dbReference type="Gene3D" id="3.40.50.300">
    <property type="entry name" value="P-loop containing nucleotide triphosphate hydrolases"/>
    <property type="match status" value="2"/>
</dbReference>
<dbReference type="InterPro" id="IPR027417">
    <property type="entry name" value="P-loop_NTPase"/>
</dbReference>
<feature type="compositionally biased region" description="Acidic residues" evidence="2">
    <location>
        <begin position="889"/>
        <end position="901"/>
    </location>
</feature>
<dbReference type="GO" id="GO:0016887">
    <property type="term" value="F:ATP hydrolysis activity"/>
    <property type="evidence" value="ECO:0007669"/>
    <property type="project" value="RHEA"/>
</dbReference>
<dbReference type="OrthoDB" id="2869144at2759"/>
<keyword evidence="7" id="KW-1185">Reference proteome</keyword>
<keyword evidence="1" id="KW-0227">DNA damage</keyword>
<accession>A0A4Q1BVM3</accession>
<keyword evidence="1" id="KW-0067">ATP-binding</keyword>
<dbReference type="GO" id="GO:0006310">
    <property type="term" value="P:DNA recombination"/>
    <property type="evidence" value="ECO:0007669"/>
    <property type="project" value="UniProtKB-KW"/>
</dbReference>
<dbReference type="GO" id="GO:0006281">
    <property type="term" value="P:DNA repair"/>
    <property type="evidence" value="ECO:0007669"/>
    <property type="project" value="UniProtKB-KW"/>
</dbReference>
<keyword evidence="1" id="KW-0347">Helicase</keyword>
<dbReference type="CDD" id="cd18809">
    <property type="entry name" value="SF1_C_RecD"/>
    <property type="match status" value="1"/>
</dbReference>
<dbReference type="InterPro" id="IPR025476">
    <property type="entry name" value="Helitron_helicase-like"/>
</dbReference>
<reference evidence="6 7" key="1">
    <citation type="submission" date="2016-06" db="EMBL/GenBank/DDBJ databases">
        <title>Evolution of pathogenesis and genome organization in the Tremellales.</title>
        <authorList>
            <person name="Cuomo C."/>
            <person name="Litvintseva A."/>
            <person name="Heitman J."/>
            <person name="Chen Y."/>
            <person name="Sun S."/>
            <person name="Springer D."/>
            <person name="Dromer F."/>
            <person name="Young S."/>
            <person name="Zeng Q."/>
            <person name="Chapman S."/>
            <person name="Gujja S."/>
            <person name="Saif S."/>
            <person name="Birren B."/>
        </authorList>
    </citation>
    <scope>NUCLEOTIDE SEQUENCE [LARGE SCALE GENOMIC DNA]</scope>
    <source>
        <strain evidence="6 7">ATCC 28783</strain>
    </source>
</reference>
<dbReference type="VEuPathDB" id="FungiDB:TREMEDRAFT_62696"/>
<comment type="similarity">
    <text evidence="1">Belongs to the helicase family.</text>
</comment>
<keyword evidence="1" id="KW-0547">Nucleotide-binding</keyword>
<feature type="region of interest" description="Disordered" evidence="2">
    <location>
        <begin position="447"/>
        <end position="466"/>
    </location>
</feature>
<dbReference type="GO" id="GO:0005524">
    <property type="term" value="F:ATP binding"/>
    <property type="evidence" value="ECO:0007669"/>
    <property type="project" value="UniProtKB-KW"/>
</dbReference>
<dbReference type="GO" id="GO:0043139">
    <property type="term" value="F:5'-3' DNA helicase activity"/>
    <property type="evidence" value="ECO:0007669"/>
    <property type="project" value="UniProtKB-EC"/>
</dbReference>
<dbReference type="VEuPathDB" id="FungiDB:TREMEDRAFT_63596"/>
<dbReference type="EMBL" id="SDIL01000003">
    <property type="protein sequence ID" value="RXK42158.1"/>
    <property type="molecule type" value="Genomic_DNA"/>
</dbReference>
<evidence type="ECO:0000313" key="7">
    <source>
        <dbReference type="Proteomes" id="UP000289152"/>
    </source>
</evidence>
<dbReference type="Pfam" id="PF05970">
    <property type="entry name" value="PIF1"/>
    <property type="match status" value="1"/>
</dbReference>
<dbReference type="VEuPathDB" id="FungiDB:TREMEDRAFT_65159"/>
<keyword evidence="1" id="KW-0233">DNA recombination</keyword>
<proteinExistence type="inferred from homology"/>
<protein>
    <recommendedName>
        <fullName evidence="1">ATP-dependent DNA helicase</fullName>
        <ecNumber evidence="1">5.6.2.3</ecNumber>
    </recommendedName>
</protein>
<dbReference type="InterPro" id="IPR046700">
    <property type="entry name" value="DUF6570"/>
</dbReference>
<feature type="region of interest" description="Disordered" evidence="2">
    <location>
        <begin position="866"/>
        <end position="901"/>
    </location>
</feature>
<feature type="region of interest" description="Disordered" evidence="2">
    <location>
        <begin position="1424"/>
        <end position="1451"/>
    </location>
</feature>
<dbReference type="PANTHER" id="PTHR47642:SF6">
    <property type="entry name" value="ATP-DEPENDENT DNA HELICASE"/>
    <property type="match status" value="1"/>
</dbReference>
<evidence type="ECO:0000259" key="4">
    <source>
        <dbReference type="Pfam" id="PF14214"/>
    </source>
</evidence>
<comment type="catalytic activity">
    <reaction evidence="1">
        <text>ATP + H2O = ADP + phosphate + H(+)</text>
        <dbReference type="Rhea" id="RHEA:13065"/>
        <dbReference type="ChEBI" id="CHEBI:15377"/>
        <dbReference type="ChEBI" id="CHEBI:15378"/>
        <dbReference type="ChEBI" id="CHEBI:30616"/>
        <dbReference type="ChEBI" id="CHEBI:43474"/>
        <dbReference type="ChEBI" id="CHEBI:456216"/>
        <dbReference type="EC" id="5.6.2.3"/>
    </reaction>
</comment>
<organism evidence="6 7">
    <name type="scientific">Tremella mesenterica</name>
    <name type="common">Jelly fungus</name>
    <dbReference type="NCBI Taxonomy" id="5217"/>
    <lineage>
        <taxon>Eukaryota</taxon>
        <taxon>Fungi</taxon>
        <taxon>Dikarya</taxon>
        <taxon>Basidiomycota</taxon>
        <taxon>Agaricomycotina</taxon>
        <taxon>Tremellomycetes</taxon>
        <taxon>Tremellales</taxon>
        <taxon>Tremellaceae</taxon>
        <taxon>Tremella</taxon>
    </lineage>
</organism>
<dbReference type="SUPFAM" id="SSF52540">
    <property type="entry name" value="P-loop containing nucleoside triphosphate hydrolases"/>
    <property type="match status" value="2"/>
</dbReference>
<comment type="cofactor">
    <cofactor evidence="1">
        <name>Mg(2+)</name>
        <dbReference type="ChEBI" id="CHEBI:18420"/>
    </cofactor>
</comment>
<keyword evidence="1" id="KW-0234">DNA repair</keyword>
<dbReference type="Pfam" id="PF14214">
    <property type="entry name" value="Helitron_like_N"/>
    <property type="match status" value="1"/>
</dbReference>
<dbReference type="GO" id="GO:0000723">
    <property type="term" value="P:telomere maintenance"/>
    <property type="evidence" value="ECO:0007669"/>
    <property type="project" value="InterPro"/>
</dbReference>
<evidence type="ECO:0000256" key="1">
    <source>
        <dbReference type="RuleBase" id="RU363044"/>
    </source>
</evidence>
<dbReference type="Pfam" id="PF20209">
    <property type="entry name" value="DUF6570"/>
    <property type="match status" value="1"/>
</dbReference>
<dbReference type="PANTHER" id="PTHR47642">
    <property type="entry name" value="ATP-DEPENDENT DNA HELICASE"/>
    <property type="match status" value="1"/>
</dbReference>
<dbReference type="InParanoid" id="A0A4Q1BVM3"/>
<evidence type="ECO:0000256" key="2">
    <source>
        <dbReference type="SAM" id="MobiDB-lite"/>
    </source>
</evidence>
<dbReference type="Proteomes" id="UP000289152">
    <property type="component" value="Unassembled WGS sequence"/>
</dbReference>
<feature type="domain" description="Helitron helicase-like" evidence="4">
    <location>
        <begin position="327"/>
        <end position="518"/>
    </location>
</feature>
<dbReference type="InterPro" id="IPR051055">
    <property type="entry name" value="PIF1_helicase"/>
</dbReference>
<feature type="domain" description="DNA helicase Pif1-like DEAD-box helicase" evidence="3">
    <location>
        <begin position="965"/>
        <end position="1193"/>
    </location>
</feature>
<sequence>MQHPIEESHQPHPEPVVPANAMDLQKPCLTEDEVTLIDNFHKQLERIQMEYCATCKERWFELKVSNGMCARCRRGGRNNLSAENNMDPDNLPPPEPPTQMEEMLLSKVHVQLQVWQVAGRGQMKYAGHTCLFSRDNEKLVTKLPLLPSQLDVLIIKQKYAANQNEHFATRPEFQVNRARLLANLQALCHFHPAYRDIEIDYNAVAQLPEQGSVFDDLQSTTVDTITSLSESHIPEVNNEGAEDIVLEAMVPNVGEGRTEMEITREHMEDIAALPHPAALTAPPLRNTPLYEHDQGNQYMIQAFPFLFPQGLADLHAPRNLSVSASDYFKHLMKYDDGRFARHPRFRRYYAFNSLMRWQARRMSNYYISRNKDDQALTAEDILELLQTDSVNLAKRVRKVAASLQGTPPYWSARSKELNSMIRQLGTPHTFITLSAADIQWSDLHSHMSNVPSSQDTEAQRQKTNSRNVNENPALVAWWIQRRAVLFLHHVVTPLLDVQDFWLRFEWQSRGSGHVHGLLWLKNGPDLEVLKAGGDDIQQHFIEFWKTKVWAINPGLDLPPASRHPSSRPHSQQSYDQQSLAEHLNRIQRHTRCSNYCLKRPKGSAPNVDPICRFRFPRDVCSLPALSLNEKGNLELFLQRNDTLLNVYNPVFVLGWQANIDIQPCTDPHAVVTYIAKYASKAEKPSHTFPDIMQTICQQVEEDTPSRVVFQKMLSKVITERDYSAQEVCHSLLDCNMMSASRSFRTLCLLPHRARRLRGQETEDEVEDKDWYDHYLQRDMEFEEINLYTWFKRYEKKRGTIVYRPSNDRIIRLWPPYRPSIEDPEEYGHWCRAKLTLHHHHREKADLKSEDETWEQAYQRCLEIHPDGHEDTLPSHCRQRSDQLGLESDSSSEGEGEEEQEFQDWQLMCQEGGRRDVDYDVAHRLGRRDIDVQQDWHETAKNWGVEGLVERSNIQISRPLVDISLLNPEQFRIHSKVLAHAQTHLDGNPKAPFLLNIDGTAGTGKSFLIDAISQSLFSLFPHPVVRRLAPTGVAAFNIAGQTYHSALGLPADDKSRPSTLSATRLATLQEEWKAVHYLIIDEKSMIGRKALGRIHTQLTLIFPSTSHLPFGGLSVLLIGDFGQLPPVGDTPLFVNVRREGNSASSLLQNKGLEIWRSFKENIELGQVMRQAGIDMETERFKQTLSRLRNGDNGSEDYQLLSSRFWDRLSATEQKEFRDTTHLCSERARVNEINVEKLLASHKPVLRVPARHVGGVFAAKATEEKAEGLVKVVYLMVGAKVMLTRNIWTAQGLTNGTCGTIHSIGMAEDNEAGLGQPEVVMVAVPSYTGPAKWYDEEGVPLVPIVPVTVTWEGPTGTHCSRTQFPLQVAYAITIHKSQGMTLSRACIDLGAREFASGLTFVAVSRVKTLQGLAFRPGFPCQRVEGRGTVTGQGATRRMAQQDEERRRKLPFHA</sequence>